<comment type="caution">
    <text evidence="1">The sequence shown here is derived from an EMBL/GenBank/DDBJ whole genome shotgun (WGS) entry which is preliminary data.</text>
</comment>
<name>X0RXD2_9ZZZZ</name>
<dbReference type="EMBL" id="BARS01008871">
    <property type="protein sequence ID" value="GAF67676.1"/>
    <property type="molecule type" value="Genomic_DNA"/>
</dbReference>
<reference evidence="1" key="1">
    <citation type="journal article" date="2014" name="Front. Microbiol.">
        <title>High frequency of phylogenetically diverse reductive dehalogenase-homologous genes in deep subseafloor sedimentary metagenomes.</title>
        <authorList>
            <person name="Kawai M."/>
            <person name="Futagami T."/>
            <person name="Toyoda A."/>
            <person name="Takaki Y."/>
            <person name="Nishi S."/>
            <person name="Hori S."/>
            <person name="Arai W."/>
            <person name="Tsubouchi T."/>
            <person name="Morono Y."/>
            <person name="Uchiyama I."/>
            <person name="Ito T."/>
            <person name="Fujiyama A."/>
            <person name="Inagaki F."/>
            <person name="Takami H."/>
        </authorList>
    </citation>
    <scope>NUCLEOTIDE SEQUENCE</scope>
    <source>
        <strain evidence="1">Expedition CK06-06</strain>
    </source>
</reference>
<organism evidence="1">
    <name type="scientific">marine sediment metagenome</name>
    <dbReference type="NCBI Taxonomy" id="412755"/>
    <lineage>
        <taxon>unclassified sequences</taxon>
        <taxon>metagenomes</taxon>
        <taxon>ecological metagenomes</taxon>
    </lineage>
</organism>
<proteinExistence type="predicted"/>
<feature type="non-terminal residue" evidence="1">
    <location>
        <position position="273"/>
    </location>
</feature>
<protein>
    <submittedName>
        <fullName evidence="1">Uncharacterized protein</fullName>
    </submittedName>
</protein>
<accession>X0RXD2</accession>
<gene>
    <name evidence="1" type="ORF">S01H1_16815</name>
</gene>
<dbReference type="AlphaFoldDB" id="X0RXD2"/>
<sequence>MSRFRDVKNVSVFGTPWTGVQEINFPPESESFDYSADDNVDLRRVDVTKQSFAVTISVQDPNHQRDIKDPLFAPGSNQIALNEVLSISMSESADEMPDSSEDDQWLTYIGVTKIVCEAEVELRDINQILTEATLKLGDKDTLQFDSLYGALLTGLADAAIYERFFIRNAVIVGINPTLTHGDLGSGSISFRGHGDSTYLAKIYNTLSAGGNSGFEKNCGNSGEIIFDAPSTAGSGGDVRATISNAVLTRAEIRATHGGRLERNFTFRAYSSDG</sequence>
<evidence type="ECO:0000313" key="1">
    <source>
        <dbReference type="EMBL" id="GAF67676.1"/>
    </source>
</evidence>